<feature type="compositionally biased region" description="Basic and acidic residues" evidence="1">
    <location>
        <begin position="1"/>
        <end position="12"/>
    </location>
</feature>
<dbReference type="AlphaFoldDB" id="A0A6J8D4K2"/>
<accession>A0A6J8D4K2</accession>
<dbReference type="PANTHER" id="PTHR15032:SF4">
    <property type="entry name" value="N-ACYL-PHOSPHATIDYLETHANOLAMINE-HYDROLYZING PHOSPHOLIPASE D"/>
    <property type="match status" value="1"/>
</dbReference>
<dbReference type="EC" id="3.1.4.54" evidence="3"/>
<evidence type="ECO:0000259" key="2">
    <source>
        <dbReference type="Pfam" id="PF12706"/>
    </source>
</evidence>
<dbReference type="PANTHER" id="PTHR15032">
    <property type="entry name" value="N-ACYL-PHOSPHATIDYLETHANOLAMINE-HYDROLYZING PHOSPHOLIPASE D"/>
    <property type="match status" value="1"/>
</dbReference>
<dbReference type="GO" id="GO:0070290">
    <property type="term" value="F:N-acylphosphatidylethanolamine-specific phospholipase D activity"/>
    <property type="evidence" value="ECO:0007669"/>
    <property type="project" value="UniProtKB-EC"/>
</dbReference>
<dbReference type="Pfam" id="PF12706">
    <property type="entry name" value="Lactamase_B_2"/>
    <property type="match status" value="1"/>
</dbReference>
<feature type="domain" description="Metallo-beta-lactamase" evidence="2">
    <location>
        <begin position="121"/>
        <end position="320"/>
    </location>
</feature>
<keyword evidence="3" id="KW-0378">Hydrolase</keyword>
<protein>
    <submittedName>
        <fullName evidence="3">NAPEPLD</fullName>
        <ecNumber evidence="3">3.1.4.54</ecNumber>
    </submittedName>
</protein>
<dbReference type="Proteomes" id="UP000507470">
    <property type="component" value="Unassembled WGS sequence"/>
</dbReference>
<keyword evidence="4" id="KW-1185">Reference proteome</keyword>
<sequence length="559" mass="64486">MACCKDKERSEFDDMAEGDEKDPLKEIHTPVKKPGWFQSVLYNNPPAWTDWYKPGALPFLKMKCLEKNQAEIPDEEELNRKLPVHKLDEEGKKKLNNPTDAIQFMWIGHATFLVQFDGLTVLSDPVFLYRCSPVQLVGPYRYRPTPCEIEDLPKIDAVIVSHNHYDHLEHDAVQKLNTRFSKIKWYVPEGTGSWFQKYNCVNVKEMTWWKEDVVNIGEKNVTFCCVPAQHWSQRTPTDAMKSLWCGWVIKSNHTFYYSGDTGYCPVFKTIGEKYGPMDLSAIPIGCYAPRYFMKPQHIGPEEAVLVHNEVGSKCSVGIHWGTFDGLGSHEWYKSNKNNYAKNLKLTISSEEYPTKNPKLTISSEEYPIKNPKLTIFSEEYPTKNPKLTISSEEYPTKNPKLTISSEEYPTKNPKLTISSEEYPTKNPKLTISSEEYPTKNLKLTISSEEYPTKNPKLTISSEEYPTKNPKLTISSEEYPTKIQNLQYPVRNIQQKIQNLQYPFYLEPKQWLDKAVSKAKEDNENFGEFFTVEHGKITDIPIKSNEDTTKNCEDKVGAKM</sequence>
<dbReference type="InterPro" id="IPR001279">
    <property type="entry name" value="Metallo-B-lactamas"/>
</dbReference>
<name>A0A6J8D4K2_MYTCO</name>
<evidence type="ECO:0000313" key="4">
    <source>
        <dbReference type="Proteomes" id="UP000507470"/>
    </source>
</evidence>
<gene>
    <name evidence="3" type="ORF">MCOR_36535</name>
</gene>
<dbReference type="SUPFAM" id="SSF56281">
    <property type="entry name" value="Metallo-hydrolase/oxidoreductase"/>
    <property type="match status" value="1"/>
</dbReference>
<dbReference type="InterPro" id="IPR036866">
    <property type="entry name" value="RibonucZ/Hydroxyglut_hydro"/>
</dbReference>
<organism evidence="3 4">
    <name type="scientific">Mytilus coruscus</name>
    <name type="common">Sea mussel</name>
    <dbReference type="NCBI Taxonomy" id="42192"/>
    <lineage>
        <taxon>Eukaryota</taxon>
        <taxon>Metazoa</taxon>
        <taxon>Spiralia</taxon>
        <taxon>Lophotrochozoa</taxon>
        <taxon>Mollusca</taxon>
        <taxon>Bivalvia</taxon>
        <taxon>Autobranchia</taxon>
        <taxon>Pteriomorphia</taxon>
        <taxon>Mytilida</taxon>
        <taxon>Mytiloidea</taxon>
        <taxon>Mytilidae</taxon>
        <taxon>Mytilinae</taxon>
        <taxon>Mytilus</taxon>
    </lineage>
</organism>
<dbReference type="Gene3D" id="3.60.15.10">
    <property type="entry name" value="Ribonuclease Z/Hydroxyacylglutathione hydrolase-like"/>
    <property type="match status" value="1"/>
</dbReference>
<dbReference type="OrthoDB" id="332863at2759"/>
<evidence type="ECO:0000256" key="1">
    <source>
        <dbReference type="SAM" id="MobiDB-lite"/>
    </source>
</evidence>
<dbReference type="EMBL" id="CACVKT020006541">
    <property type="protein sequence ID" value="CAC5402601.1"/>
    <property type="molecule type" value="Genomic_DNA"/>
</dbReference>
<reference evidence="3 4" key="1">
    <citation type="submission" date="2020-06" db="EMBL/GenBank/DDBJ databases">
        <authorList>
            <person name="Li R."/>
            <person name="Bekaert M."/>
        </authorList>
    </citation>
    <scope>NUCLEOTIDE SEQUENCE [LARGE SCALE GENOMIC DNA]</scope>
    <source>
        <strain evidence="4">wild</strain>
    </source>
</reference>
<feature type="region of interest" description="Disordered" evidence="1">
    <location>
        <begin position="1"/>
        <end position="27"/>
    </location>
</feature>
<evidence type="ECO:0000313" key="3">
    <source>
        <dbReference type="EMBL" id="CAC5402601.1"/>
    </source>
</evidence>
<dbReference type="GO" id="GO:0005737">
    <property type="term" value="C:cytoplasm"/>
    <property type="evidence" value="ECO:0007669"/>
    <property type="project" value="TreeGrafter"/>
</dbReference>
<proteinExistence type="predicted"/>